<evidence type="ECO:0000259" key="2">
    <source>
        <dbReference type="Pfam" id="PF03629"/>
    </source>
</evidence>
<dbReference type="Gene3D" id="3.40.50.1110">
    <property type="entry name" value="SGNH hydrolase"/>
    <property type="match status" value="1"/>
</dbReference>
<dbReference type="PaxDb" id="665571-STHERM_c14530"/>
<name>E0RT97_WINT6</name>
<accession>E0RT97</accession>
<dbReference type="EC" id="3.1.1.53" evidence="3"/>
<dbReference type="SUPFAM" id="SSF52266">
    <property type="entry name" value="SGNH hydrolase"/>
    <property type="match status" value="1"/>
</dbReference>
<dbReference type="GO" id="GO:0001681">
    <property type="term" value="F:sialate O-acetylesterase activity"/>
    <property type="evidence" value="ECO:0007669"/>
    <property type="project" value="UniProtKB-EC"/>
</dbReference>
<dbReference type="Pfam" id="PF03629">
    <property type="entry name" value="SASA"/>
    <property type="match status" value="2"/>
</dbReference>
<reference key="1">
    <citation type="submission" date="2009-08" db="EMBL/GenBank/DDBJ databases">
        <title>The genome sequence of Spirochaeta thermophila DSM6192.</title>
        <authorList>
            <person name="Angelov A."/>
            <person name="Mientus M."/>
            <person name="Wittenberg S."/>
            <person name="Lehmann R."/>
            <person name="Liesegang H."/>
            <person name="Daniel R."/>
            <person name="Liebl W."/>
        </authorList>
    </citation>
    <scope>NUCLEOTIDE SEQUENCE</scope>
    <source>
        <strain>DSM 6192</strain>
    </source>
</reference>
<sequence>MRGGRGYRLLALMSSILLLVGCMTMEKTAEPLVPLKTSRLFLNNMVLQREVPVPVWGTGHPGLTVEVRFRDQVKRSVVDEEGRWMVWLDPMEASTRDEEMTISYVLSERDRRRIAGEPEVRVLRGVLVGDVWLCAGQSNMEMGMAAIADRDRELEDIDYPHIRLYLIPKSTGPFPERDVPGAWFPSEREYLVTGGWFGFSAVAYTFGRKLHKELGVPIGLIQAAYGGSPIHAWIPEEELRAFPELARYAEMIEEARAEYEEALRRDPAARHPWEGITDYDKLKPATIYNAMVAPLVPLALKGVIWYQGESDVGDGPLYTVKMRALIQGLRRLFGDPALPFFFAQIAPWDYGTEGLLPRFWEAQVAVLEVPHTGMAPTVDVGDPDDIHPRRKREVGDRLALLALRDVYGRDDIDPFPPTAVRVVREPSGIRVVFAHAERLVTHDGNPPREFSVVRSSGEVVSAPALIEGQSVLLQVEHPEEVREVRYAWRNTPQVNLFDESGLPAMPFSLRVE</sequence>
<reference evidence="3 4" key="2">
    <citation type="journal article" date="2010" name="J. Bacteriol.">
        <title>Genome sequence of the polysaccharide-degrading, thermophilic anaerobe Spirochaeta thermophila DSM 6192.</title>
        <authorList>
            <person name="Angelov A."/>
            <person name="Liebl S."/>
            <person name="Ballschmiter M."/>
            <person name="Bomeke M."/>
            <person name="Lehmann R."/>
            <person name="Liesegang H."/>
            <person name="Daniel R."/>
            <person name="Liebl W."/>
        </authorList>
    </citation>
    <scope>NUCLEOTIDE SEQUENCE [LARGE SCALE GENOMIC DNA]</scope>
    <source>
        <strain evidence="4">ATCC 49972 / DSM 6192 / RI 19.B1</strain>
    </source>
</reference>
<dbReference type="AlphaFoldDB" id="E0RT97"/>
<dbReference type="InterPro" id="IPR039329">
    <property type="entry name" value="SIAE"/>
</dbReference>
<protein>
    <submittedName>
        <fullName evidence="3">Sialate O-acetylesterase</fullName>
        <ecNumber evidence="3">3.1.1.53</ecNumber>
    </submittedName>
</protein>
<dbReference type="RefSeq" id="WP_013314233.1">
    <property type="nucleotide sequence ID" value="NC_014484.1"/>
</dbReference>
<dbReference type="PANTHER" id="PTHR22901:SF0">
    <property type="entry name" value="SIALATE O-ACETYLESTERASE"/>
    <property type="match status" value="1"/>
</dbReference>
<evidence type="ECO:0000313" key="4">
    <source>
        <dbReference type="Proteomes" id="UP000001296"/>
    </source>
</evidence>
<dbReference type="PANTHER" id="PTHR22901">
    <property type="entry name" value="SIALATE O-ACETYLESTERASE"/>
    <property type="match status" value="1"/>
</dbReference>
<dbReference type="KEGG" id="sta:STHERM_c14530"/>
<dbReference type="PROSITE" id="PS51257">
    <property type="entry name" value="PROKAR_LIPOPROTEIN"/>
    <property type="match status" value="1"/>
</dbReference>
<dbReference type="Proteomes" id="UP000001296">
    <property type="component" value="Chromosome"/>
</dbReference>
<feature type="domain" description="Sialate O-acetylesterase" evidence="2">
    <location>
        <begin position="129"/>
        <end position="261"/>
    </location>
</feature>
<evidence type="ECO:0000313" key="3">
    <source>
        <dbReference type="EMBL" id="ADN02393.1"/>
    </source>
</evidence>
<keyword evidence="1 3" id="KW-0378">Hydrolase</keyword>
<dbReference type="GO" id="GO:0005975">
    <property type="term" value="P:carbohydrate metabolic process"/>
    <property type="evidence" value="ECO:0007669"/>
    <property type="project" value="TreeGrafter"/>
</dbReference>
<gene>
    <name evidence="3" type="ordered locus">STHERM_c14530</name>
</gene>
<evidence type="ECO:0000256" key="1">
    <source>
        <dbReference type="ARBA" id="ARBA00022801"/>
    </source>
</evidence>
<feature type="domain" description="Sialate O-acetylesterase" evidence="2">
    <location>
        <begin position="286"/>
        <end position="399"/>
    </location>
</feature>
<dbReference type="InterPro" id="IPR036514">
    <property type="entry name" value="SGNH_hydro_sf"/>
</dbReference>
<dbReference type="HOGENOM" id="CLU_015150_0_0_12"/>
<dbReference type="InterPro" id="IPR005181">
    <property type="entry name" value="SASA"/>
</dbReference>
<dbReference type="EMBL" id="CP001698">
    <property type="protein sequence ID" value="ADN02393.1"/>
    <property type="molecule type" value="Genomic_DNA"/>
</dbReference>
<organism evidence="3 4">
    <name type="scientific">Winmispira thermophila (strain ATCC 49972 / DSM 6192 / RI 19.B1)</name>
    <name type="common">Spirochaeta thermophila</name>
    <dbReference type="NCBI Taxonomy" id="665571"/>
    <lineage>
        <taxon>Bacteria</taxon>
        <taxon>Pseudomonadati</taxon>
        <taxon>Spirochaetota</taxon>
        <taxon>Spirochaetia</taxon>
        <taxon>Winmispirales</taxon>
        <taxon>Winmispiraceae</taxon>
        <taxon>Winmispira</taxon>
    </lineage>
</organism>
<proteinExistence type="predicted"/>
<dbReference type="eggNOG" id="COG2755">
    <property type="taxonomic scope" value="Bacteria"/>
</dbReference>